<name>A0A392SK06_9FABA</name>
<organism evidence="2 3">
    <name type="scientific">Trifolium medium</name>
    <dbReference type="NCBI Taxonomy" id="97028"/>
    <lineage>
        <taxon>Eukaryota</taxon>
        <taxon>Viridiplantae</taxon>
        <taxon>Streptophyta</taxon>
        <taxon>Embryophyta</taxon>
        <taxon>Tracheophyta</taxon>
        <taxon>Spermatophyta</taxon>
        <taxon>Magnoliopsida</taxon>
        <taxon>eudicotyledons</taxon>
        <taxon>Gunneridae</taxon>
        <taxon>Pentapetalae</taxon>
        <taxon>rosids</taxon>
        <taxon>fabids</taxon>
        <taxon>Fabales</taxon>
        <taxon>Fabaceae</taxon>
        <taxon>Papilionoideae</taxon>
        <taxon>50 kb inversion clade</taxon>
        <taxon>NPAAA clade</taxon>
        <taxon>Hologalegina</taxon>
        <taxon>IRL clade</taxon>
        <taxon>Trifolieae</taxon>
        <taxon>Trifolium</taxon>
    </lineage>
</organism>
<reference evidence="2 3" key="1">
    <citation type="journal article" date="2018" name="Front. Plant Sci.">
        <title>Red Clover (Trifolium pratense) and Zigzag Clover (T. medium) - A Picture of Genomic Similarities and Differences.</title>
        <authorList>
            <person name="Dluhosova J."/>
            <person name="Istvanek J."/>
            <person name="Nedelnik J."/>
            <person name="Repkova J."/>
        </authorList>
    </citation>
    <scope>NUCLEOTIDE SEQUENCE [LARGE SCALE GENOMIC DNA]</scope>
    <source>
        <strain evidence="3">cv. 10/8</strain>
        <tissue evidence="2">Leaf</tissue>
    </source>
</reference>
<dbReference type="AlphaFoldDB" id="A0A392SK06"/>
<protein>
    <submittedName>
        <fullName evidence="2">Uncharacterized protein</fullName>
    </submittedName>
</protein>
<feature type="non-terminal residue" evidence="2">
    <location>
        <position position="94"/>
    </location>
</feature>
<evidence type="ECO:0000313" key="2">
    <source>
        <dbReference type="EMBL" id="MCI48989.1"/>
    </source>
</evidence>
<feature type="non-terminal residue" evidence="2">
    <location>
        <position position="1"/>
    </location>
</feature>
<dbReference type="EMBL" id="LXQA010394315">
    <property type="protein sequence ID" value="MCI48989.1"/>
    <property type="molecule type" value="Genomic_DNA"/>
</dbReference>
<proteinExistence type="predicted"/>
<sequence length="94" mass="9650">SVRKNKANPSPDVAVPSVQASLSPAVIEASASTKRERPEDTNDVVVALKPQESKGKNSDGSPLKKKGRKEKIPSKGSTARSTAFPGGPGPSASV</sequence>
<comment type="caution">
    <text evidence="2">The sequence shown here is derived from an EMBL/GenBank/DDBJ whole genome shotgun (WGS) entry which is preliminary data.</text>
</comment>
<dbReference type="Proteomes" id="UP000265520">
    <property type="component" value="Unassembled WGS sequence"/>
</dbReference>
<accession>A0A392SK06</accession>
<feature type="region of interest" description="Disordered" evidence="1">
    <location>
        <begin position="1"/>
        <end position="94"/>
    </location>
</feature>
<evidence type="ECO:0000313" key="3">
    <source>
        <dbReference type="Proteomes" id="UP000265520"/>
    </source>
</evidence>
<evidence type="ECO:0000256" key="1">
    <source>
        <dbReference type="SAM" id="MobiDB-lite"/>
    </source>
</evidence>
<keyword evidence="3" id="KW-1185">Reference proteome</keyword>